<dbReference type="RefSeq" id="WP_107195959.1">
    <property type="nucleotide sequence ID" value="NZ_CALYAU010000003.1"/>
</dbReference>
<reference evidence="1 2" key="1">
    <citation type="submission" date="2018-05" db="EMBL/GenBank/DDBJ databases">
        <title>Complete genome sequence of Megasphaera sp. AJH120T, isolated from the ceca of a chicken.</title>
        <authorList>
            <person name="Maki J."/>
            <person name="Looft T."/>
        </authorList>
    </citation>
    <scope>NUCLEOTIDE SEQUENCE [LARGE SCALE GENOMIC DNA]</scope>
    <source>
        <strain evidence="1 2">AJH120</strain>
    </source>
</reference>
<keyword evidence="2" id="KW-1185">Reference proteome</keyword>
<dbReference type="EMBL" id="CP029462">
    <property type="protein sequence ID" value="AXL20341.1"/>
    <property type="molecule type" value="Genomic_DNA"/>
</dbReference>
<sequence>MKQYPSLAHDTGTHIVEYTLQCAEFTGHVQRRFRGNARGVLPFAALADCIEERVLSKSNDVEIIPVTDQEEFFFDVTFQNHKGSLNMQLEYRELDQLVTKIEILDFIEDETR</sequence>
<dbReference type="Proteomes" id="UP000254337">
    <property type="component" value="Chromosome"/>
</dbReference>
<gene>
    <name evidence="1" type="ORF">DKB62_01440</name>
</gene>
<dbReference type="AlphaFoldDB" id="A0A346AWU8"/>
<organism evidence="1 2">
    <name type="scientific">Megasphaera stantonii</name>
    <dbReference type="NCBI Taxonomy" id="2144175"/>
    <lineage>
        <taxon>Bacteria</taxon>
        <taxon>Bacillati</taxon>
        <taxon>Bacillota</taxon>
        <taxon>Negativicutes</taxon>
        <taxon>Veillonellales</taxon>
        <taxon>Veillonellaceae</taxon>
        <taxon>Megasphaera</taxon>
    </lineage>
</organism>
<protein>
    <submittedName>
        <fullName evidence="1">Uncharacterized protein</fullName>
    </submittedName>
</protein>
<accession>A0A346AWU8</accession>
<proteinExistence type="predicted"/>
<name>A0A346AWU8_9FIRM</name>
<dbReference type="KEGG" id="meg:DKB62_01440"/>
<evidence type="ECO:0000313" key="1">
    <source>
        <dbReference type="EMBL" id="AXL20341.1"/>
    </source>
</evidence>
<evidence type="ECO:0000313" key="2">
    <source>
        <dbReference type="Proteomes" id="UP000254337"/>
    </source>
</evidence>